<dbReference type="AlphaFoldDB" id="A0A2P4YK69"/>
<comment type="caution">
    <text evidence="2">The sequence shown here is derived from an EMBL/GenBank/DDBJ whole genome shotgun (WGS) entry which is preliminary data.</text>
</comment>
<gene>
    <name evidence="2" type="ORF">PHPALM_4312</name>
</gene>
<organism evidence="2 3">
    <name type="scientific">Phytophthora palmivora</name>
    <dbReference type="NCBI Taxonomy" id="4796"/>
    <lineage>
        <taxon>Eukaryota</taxon>
        <taxon>Sar</taxon>
        <taxon>Stramenopiles</taxon>
        <taxon>Oomycota</taxon>
        <taxon>Peronosporomycetes</taxon>
        <taxon>Peronosporales</taxon>
        <taxon>Peronosporaceae</taxon>
        <taxon>Phytophthora</taxon>
    </lineage>
</organism>
<accession>A0A2P4YK69</accession>
<keyword evidence="3" id="KW-1185">Reference proteome</keyword>
<evidence type="ECO:0000313" key="2">
    <source>
        <dbReference type="EMBL" id="POM78186.1"/>
    </source>
</evidence>
<reference evidence="2 3" key="1">
    <citation type="journal article" date="2017" name="Genome Biol. Evol.">
        <title>Phytophthora megakarya and P. palmivora, closely related causal agents of cacao black pod rot, underwent increases in genome sizes and gene numbers by different mechanisms.</title>
        <authorList>
            <person name="Ali S.S."/>
            <person name="Shao J."/>
            <person name="Lary D.J."/>
            <person name="Kronmiller B."/>
            <person name="Shen D."/>
            <person name="Strem M.D."/>
            <person name="Amoako-Attah I."/>
            <person name="Akrofi A.Y."/>
            <person name="Begoude B.A."/>
            <person name="Ten Hoopen G.M."/>
            <person name="Coulibaly K."/>
            <person name="Kebe B.I."/>
            <person name="Melnick R.L."/>
            <person name="Guiltinan M.J."/>
            <person name="Tyler B.M."/>
            <person name="Meinhardt L.W."/>
            <person name="Bailey B.A."/>
        </authorList>
    </citation>
    <scope>NUCLEOTIDE SEQUENCE [LARGE SCALE GENOMIC DNA]</scope>
    <source>
        <strain evidence="3">sbr112.9</strain>
    </source>
</reference>
<feature type="region of interest" description="Disordered" evidence="1">
    <location>
        <begin position="102"/>
        <end position="176"/>
    </location>
</feature>
<dbReference type="OrthoDB" id="166646at2759"/>
<feature type="compositionally biased region" description="Low complexity" evidence="1">
    <location>
        <begin position="102"/>
        <end position="131"/>
    </location>
</feature>
<name>A0A2P4YK69_9STRA</name>
<proteinExistence type="predicted"/>
<protein>
    <submittedName>
        <fullName evidence="2">Uncharacterized protein</fullName>
    </submittedName>
</protein>
<evidence type="ECO:0000313" key="3">
    <source>
        <dbReference type="Proteomes" id="UP000237271"/>
    </source>
</evidence>
<dbReference type="Proteomes" id="UP000237271">
    <property type="component" value="Unassembled WGS sequence"/>
</dbReference>
<dbReference type="EMBL" id="NCKW01002110">
    <property type="protein sequence ID" value="POM78186.1"/>
    <property type="molecule type" value="Genomic_DNA"/>
</dbReference>
<sequence length="440" mass="48961">MEAILSRVGVSDVELRQHCVAAVQNELQQANKSVQDVVAALEQALKVVKASRELHKSLVLNASDQIQVSFRQLGTSCNQIGPLLRLLHHKMGATTSATVVTTASTTSAVRTVSKPSMDSSSSTASEYEPSSNEGEDDEPEVVEVTPSKNSKKRKPATLDLSESPPLVRRKTTETLNTKTARNQLAGKLKEIRAIPTAGYTVMMHKELASFVKKVFAADKLNNWEPRDDVKLAQLLNEMKKRMGVFKDSVAQTLRWKAIEEWQKEMTGASFVPTLDLTSTPPKMDPRVAFTNVSSCQTYNELKVFAKPLVRISSEMGADASNTNEMRQKYFQPLLGATNKYLAAVTATKDQTIQNKGITQCIRSLKMICLLADGANITQKECVQLEEMLYLIRLIMHKNGNFRKIIMTVTIDLLTLFPPSSRPDFNYPTKKKKKKTKHKST</sequence>
<evidence type="ECO:0000256" key="1">
    <source>
        <dbReference type="SAM" id="MobiDB-lite"/>
    </source>
</evidence>